<dbReference type="PANTHER" id="PTHR11365:SF23">
    <property type="entry name" value="HYPOTHETICAL 5-OXOPROLINASE (EUROFUNG)-RELATED"/>
    <property type="match status" value="1"/>
</dbReference>
<evidence type="ECO:0000259" key="1">
    <source>
        <dbReference type="Pfam" id="PF01968"/>
    </source>
</evidence>
<dbReference type="GO" id="GO:0006749">
    <property type="term" value="P:glutathione metabolic process"/>
    <property type="evidence" value="ECO:0007669"/>
    <property type="project" value="TreeGrafter"/>
</dbReference>
<dbReference type="AlphaFoldDB" id="A0A382TWJ2"/>
<name>A0A382TWJ2_9ZZZZ</name>
<feature type="non-terminal residue" evidence="3">
    <location>
        <position position="298"/>
    </location>
</feature>
<evidence type="ECO:0000259" key="2">
    <source>
        <dbReference type="Pfam" id="PF19278"/>
    </source>
</evidence>
<dbReference type="GO" id="GO:0005829">
    <property type="term" value="C:cytosol"/>
    <property type="evidence" value="ECO:0007669"/>
    <property type="project" value="TreeGrafter"/>
</dbReference>
<sequence length="298" mass="31238">PAVEMVEIGAGGGSIATVDSMHRINVGPESAGAEPGPACYGLGGKTATVTDADVWLGRVDPKYFAGGAVQLLPNKSCEVLASNIGELLGVDDIAAACMVVEVVNENMANAARVHTVERGKDMTGRVIIAFGGAAPLHGARLAEKLGLSRIVVPTGAGVGSAIGFLRAPISYEVVRSRFTRLNDFDLAGVNDMLADMHAEAEGVVRLGVPKGKLSQSRTADMRYVGQGHEISVLVPIRTLTPTDISLLQESFDESYSRQYGRTIPGVDVEIVSWTVTVSHSTELPALAPEPKQSKTPPP</sequence>
<dbReference type="GO" id="GO:0017168">
    <property type="term" value="F:5-oxoprolinase (ATP-hydrolyzing) activity"/>
    <property type="evidence" value="ECO:0007669"/>
    <property type="project" value="TreeGrafter"/>
</dbReference>
<reference evidence="3" key="1">
    <citation type="submission" date="2018-05" db="EMBL/GenBank/DDBJ databases">
        <authorList>
            <person name="Lanie J.A."/>
            <person name="Ng W.-L."/>
            <person name="Kazmierczak K.M."/>
            <person name="Andrzejewski T.M."/>
            <person name="Davidsen T.M."/>
            <person name="Wayne K.J."/>
            <person name="Tettelin H."/>
            <person name="Glass J.I."/>
            <person name="Rusch D."/>
            <person name="Podicherti R."/>
            <person name="Tsui H.-C.T."/>
            <person name="Winkler M.E."/>
        </authorList>
    </citation>
    <scope>NUCLEOTIDE SEQUENCE</scope>
</reference>
<feature type="non-terminal residue" evidence="3">
    <location>
        <position position="1"/>
    </location>
</feature>
<organism evidence="3">
    <name type="scientific">marine metagenome</name>
    <dbReference type="NCBI Taxonomy" id="408172"/>
    <lineage>
        <taxon>unclassified sequences</taxon>
        <taxon>metagenomes</taxon>
        <taxon>ecological metagenomes</taxon>
    </lineage>
</organism>
<dbReference type="EMBL" id="UINC01139711">
    <property type="protein sequence ID" value="SVD26430.1"/>
    <property type="molecule type" value="Genomic_DNA"/>
</dbReference>
<feature type="domain" description="Hydantoinase A/oxoprolinase" evidence="1">
    <location>
        <begin position="1"/>
        <end position="171"/>
    </location>
</feature>
<dbReference type="Pfam" id="PF19278">
    <property type="entry name" value="Hydant_A_C"/>
    <property type="match status" value="1"/>
</dbReference>
<dbReference type="InterPro" id="IPR049517">
    <property type="entry name" value="ACX-like_C"/>
</dbReference>
<accession>A0A382TWJ2</accession>
<proteinExistence type="predicted"/>
<evidence type="ECO:0000313" key="3">
    <source>
        <dbReference type="EMBL" id="SVD26430.1"/>
    </source>
</evidence>
<feature type="domain" description="Acetophenone carboxylase-like C-terminal" evidence="2">
    <location>
        <begin position="212"/>
        <end position="297"/>
    </location>
</feature>
<dbReference type="Pfam" id="PF01968">
    <property type="entry name" value="Hydantoinase_A"/>
    <property type="match status" value="1"/>
</dbReference>
<dbReference type="InterPro" id="IPR002821">
    <property type="entry name" value="Hydantoinase_A"/>
</dbReference>
<dbReference type="PANTHER" id="PTHR11365">
    <property type="entry name" value="5-OXOPROLINASE RELATED"/>
    <property type="match status" value="1"/>
</dbReference>
<dbReference type="InterPro" id="IPR045079">
    <property type="entry name" value="Oxoprolinase-like"/>
</dbReference>
<gene>
    <name evidence="3" type="ORF">METZ01_LOCUS379284</name>
</gene>
<protein>
    <submittedName>
        <fullName evidence="3">Uncharacterized protein</fullName>
    </submittedName>
</protein>